<sequence>MKKRLRAITPILLLLYLTSPGWAQDLIPFTSFESPDYSLGNLNGQNGWTSQNLNQNSEITVSNATSNIGSQSIYILDDDSTNSPKAWKEVAGGNALSGTFNFSVSESQATTSRDYWSVLFCSSGTNSPNFKLALINATTLAIYGGTSGYTLLDTANTSTGANPYSALSWNSFSVVFDESSNEVAVYMNGGVIPILTSSDTATNWALGRYLFTAGWSSSTDIGVFFDEATSNTATQIAFSNFEAPGHTLGNLDGQDNWTTQSINQNSKIEVSAYESNSGVWSMYVFDDDTTNSPKAWKEPTGSNVTSGKFQFAIGEDQNTAGRDYWSVLFCDTGSNAPNFKLGLTNATTLALYGGTSGYTLLDSTNTNTGSNAYNPLFWNSFRIVFNENSNEIAVYMNEGIIPILTSTDAATDWSIGRYLFTTGWSSATDVGAYFDASNVGAQSPEWETTEKLRYAPPTLIEPTTWSPPTNSWTTVQFDDDEDVIVQISPTQLRTGNLGVFGGRRVRIIGGDLGKTYLAAREQTKTLYLEGLKADHSITLPTINGVPVELNATRGPGHTEIDGIQVQGETQGSDTNVYVQNCSIKGIHGTSKAHAAAVSLTSVECTAIPSSTHINVRITTSIPITLPAGNNHLIVAATTKPELQGTYEITVASTTTGTVFNCTKVNFWHQNPAGLSVGDIGTGGYLWQFDSSIPDLHPDSFQTMAEGMYNYAYFYRVTMGSNLQCFIGRNTANTKGMRGLEMTRVNMSTNNIWPQDYASQSLHLGDSDQSLPLPVDPAVKWGSDGFAVSLDRVYLKQRDGRKLDEAVHPAKNHTRDGVAAGAILATDELSVSWPAMMQITGVVSESASTNGYPEEPGYTNRDYADLSGAHAPGLNYTSPGYSSDAIQSLSLNEVTGTPSLTGTINISNGASIGTLVTRLDVDFTGNGHIVELSLTDSSGQFELDPNNKRNVVTKTSLANGTYQVTATAMQSGNNANQITRQFSINVQ</sequence>
<evidence type="ECO:0000313" key="2">
    <source>
        <dbReference type="EMBL" id="WOO41554.1"/>
    </source>
</evidence>
<organism evidence="2 3">
    <name type="scientific">Rubellicoccus peritrichatus</name>
    <dbReference type="NCBI Taxonomy" id="3080537"/>
    <lineage>
        <taxon>Bacteria</taxon>
        <taxon>Pseudomonadati</taxon>
        <taxon>Verrucomicrobiota</taxon>
        <taxon>Opitutia</taxon>
        <taxon>Puniceicoccales</taxon>
        <taxon>Cerasicoccaceae</taxon>
        <taxon>Rubellicoccus</taxon>
    </lineage>
</organism>
<dbReference type="AlphaFoldDB" id="A0AAQ3LG69"/>
<protein>
    <recommendedName>
        <fullName evidence="4">Concanavalin A-like lectin/glucanase superfamily protein</fullName>
    </recommendedName>
</protein>
<feature type="signal peptide" evidence="1">
    <location>
        <begin position="1"/>
        <end position="23"/>
    </location>
</feature>
<accession>A0AAQ3LG69</accession>
<evidence type="ECO:0008006" key="4">
    <source>
        <dbReference type="Google" id="ProtNLM"/>
    </source>
</evidence>
<evidence type="ECO:0000256" key="1">
    <source>
        <dbReference type="SAM" id="SignalP"/>
    </source>
</evidence>
<name>A0AAQ3LG69_9BACT</name>
<dbReference type="Proteomes" id="UP001304300">
    <property type="component" value="Chromosome"/>
</dbReference>
<dbReference type="KEGG" id="puo:RZN69_00535"/>
<proteinExistence type="predicted"/>
<keyword evidence="1" id="KW-0732">Signal</keyword>
<feature type="chain" id="PRO_5042814816" description="Concanavalin A-like lectin/glucanase superfamily protein" evidence="1">
    <location>
        <begin position="24"/>
        <end position="986"/>
    </location>
</feature>
<dbReference type="EMBL" id="CP136920">
    <property type="protein sequence ID" value="WOO41554.1"/>
    <property type="molecule type" value="Genomic_DNA"/>
</dbReference>
<dbReference type="RefSeq" id="WP_317834038.1">
    <property type="nucleotide sequence ID" value="NZ_CP136920.1"/>
</dbReference>
<keyword evidence="3" id="KW-1185">Reference proteome</keyword>
<evidence type="ECO:0000313" key="3">
    <source>
        <dbReference type="Proteomes" id="UP001304300"/>
    </source>
</evidence>
<gene>
    <name evidence="2" type="ORF">RZN69_00535</name>
</gene>
<reference evidence="2 3" key="1">
    <citation type="submission" date="2023-10" db="EMBL/GenBank/DDBJ databases">
        <title>Rubellicoccus peritrichatus gen. nov., sp. nov., isolated from an algae of coral reef tank.</title>
        <authorList>
            <person name="Luo J."/>
        </authorList>
    </citation>
    <scope>NUCLEOTIDE SEQUENCE [LARGE SCALE GENOMIC DNA]</scope>
    <source>
        <strain evidence="2 3">CR14</strain>
    </source>
</reference>